<dbReference type="GO" id="GO:0051493">
    <property type="term" value="P:regulation of cytoskeleton organization"/>
    <property type="evidence" value="ECO:0007669"/>
    <property type="project" value="TreeGrafter"/>
</dbReference>
<dbReference type="InterPro" id="IPR036872">
    <property type="entry name" value="CH_dom_sf"/>
</dbReference>
<dbReference type="SUPFAM" id="SSF47576">
    <property type="entry name" value="Calponin-homology domain, CH-domain"/>
    <property type="match status" value="1"/>
</dbReference>
<name>A0A139ATM6_GONPJ</name>
<dbReference type="InterPro" id="IPR001715">
    <property type="entry name" value="CH_dom"/>
</dbReference>
<dbReference type="Proteomes" id="UP000070544">
    <property type="component" value="Unassembled WGS sequence"/>
</dbReference>
<feature type="region of interest" description="Disordered" evidence="1">
    <location>
        <begin position="262"/>
        <end position="307"/>
    </location>
</feature>
<dbReference type="PANTHER" id="PTHR12509">
    <property type="entry name" value="SPERMATOGENESIS-ASSOCIATED 4-RELATED"/>
    <property type="match status" value="1"/>
</dbReference>
<dbReference type="GO" id="GO:0008017">
    <property type="term" value="F:microtubule binding"/>
    <property type="evidence" value="ECO:0007669"/>
    <property type="project" value="TreeGrafter"/>
</dbReference>
<keyword evidence="4" id="KW-1185">Reference proteome</keyword>
<feature type="compositionally biased region" description="Gly residues" evidence="1">
    <location>
        <begin position="288"/>
        <end position="304"/>
    </location>
</feature>
<dbReference type="AlphaFoldDB" id="A0A139ATM6"/>
<proteinExistence type="predicted"/>
<protein>
    <submittedName>
        <fullName evidence="3">DUF1042-domain-containing protein</fullName>
    </submittedName>
</protein>
<reference evidence="3 4" key="1">
    <citation type="journal article" date="2015" name="Genome Biol. Evol.">
        <title>Phylogenomic analyses indicate that early fungi evolved digesting cell walls of algal ancestors of land plants.</title>
        <authorList>
            <person name="Chang Y."/>
            <person name="Wang S."/>
            <person name="Sekimoto S."/>
            <person name="Aerts A.L."/>
            <person name="Choi C."/>
            <person name="Clum A."/>
            <person name="LaButti K.M."/>
            <person name="Lindquist E.A."/>
            <person name="Yee Ngan C."/>
            <person name="Ohm R.A."/>
            <person name="Salamov A.A."/>
            <person name="Grigoriev I.V."/>
            <person name="Spatafora J.W."/>
            <person name="Berbee M.L."/>
        </authorList>
    </citation>
    <scope>NUCLEOTIDE SEQUENCE [LARGE SCALE GENOMIC DNA]</scope>
    <source>
        <strain evidence="3 4">JEL478</strain>
    </source>
</reference>
<gene>
    <name evidence="3" type="ORF">M427DRAFT_66659</name>
</gene>
<organism evidence="3 4">
    <name type="scientific">Gonapodya prolifera (strain JEL478)</name>
    <name type="common">Monoblepharis prolifera</name>
    <dbReference type="NCBI Taxonomy" id="1344416"/>
    <lineage>
        <taxon>Eukaryota</taxon>
        <taxon>Fungi</taxon>
        <taxon>Fungi incertae sedis</taxon>
        <taxon>Chytridiomycota</taxon>
        <taxon>Chytridiomycota incertae sedis</taxon>
        <taxon>Monoblepharidomycetes</taxon>
        <taxon>Monoblepharidales</taxon>
        <taxon>Gonapodyaceae</taxon>
        <taxon>Gonapodya</taxon>
    </lineage>
</organism>
<dbReference type="PROSITE" id="PS50021">
    <property type="entry name" value="CH"/>
    <property type="match status" value="1"/>
</dbReference>
<feature type="domain" description="Calponin-homology (CH)" evidence="2">
    <location>
        <begin position="6"/>
        <end position="111"/>
    </location>
</feature>
<evidence type="ECO:0000259" key="2">
    <source>
        <dbReference type="PROSITE" id="PS50021"/>
    </source>
</evidence>
<feature type="region of interest" description="Disordered" evidence="1">
    <location>
        <begin position="130"/>
        <end position="230"/>
    </location>
</feature>
<dbReference type="Gene3D" id="1.10.418.10">
    <property type="entry name" value="Calponin-like domain"/>
    <property type="match status" value="1"/>
</dbReference>
<evidence type="ECO:0000313" key="3">
    <source>
        <dbReference type="EMBL" id="KXS20069.1"/>
    </source>
</evidence>
<evidence type="ECO:0000256" key="1">
    <source>
        <dbReference type="SAM" id="MobiDB-lite"/>
    </source>
</evidence>
<feature type="compositionally biased region" description="Low complexity" evidence="1">
    <location>
        <begin position="168"/>
        <end position="185"/>
    </location>
</feature>
<evidence type="ECO:0000313" key="4">
    <source>
        <dbReference type="Proteomes" id="UP000070544"/>
    </source>
</evidence>
<sequence length="347" mass="36363">MQELPEEEIQALYAWIDEIPLSRPKRNITRDFSDGVACAEVVHHFLPKLVELHNYSPANAVGQKMYNWTTLNQKVLRKLSYSASDDLIRSIVACKPGYVELLLAELRGKIDAYINTHTHTRQLSAYPDVLYSSSSPSSSNPTHGHAHGHGARSPYPPPPLPTSPFAPPGNSFSSSPSPYAHAHQQPPFPPSPTATGTAGPNLGYPVSYTPQSPGGLHLHQQSASVSGSAQSLAGMGMGMGMSRNAMGVSQGGGGGGGLIQASGQQGGGGGTQQLYTAGSYSQPRLNAPGGGGGSGGGGGGGGQGPQEMQETIDILQVKVTKLEQLLQLKDRRIEELTKKLKAAGVKV</sequence>
<feature type="compositionally biased region" description="Pro residues" evidence="1">
    <location>
        <begin position="154"/>
        <end position="167"/>
    </location>
</feature>
<dbReference type="GO" id="GO:0005930">
    <property type="term" value="C:axoneme"/>
    <property type="evidence" value="ECO:0007669"/>
    <property type="project" value="TreeGrafter"/>
</dbReference>
<dbReference type="EMBL" id="KQ965736">
    <property type="protein sequence ID" value="KXS20069.1"/>
    <property type="molecule type" value="Genomic_DNA"/>
</dbReference>
<feature type="compositionally biased region" description="Low complexity" evidence="1">
    <location>
        <begin position="220"/>
        <end position="230"/>
    </location>
</feature>
<accession>A0A139ATM6</accession>
<dbReference type="OrthoDB" id="193300at2759"/>
<dbReference type="InterPro" id="IPR052111">
    <property type="entry name" value="Spermatogenesis_Ciliary_MAP"/>
</dbReference>
<dbReference type="PANTHER" id="PTHR12509:SF9">
    <property type="entry name" value="SPERM FLAGELLAR PROTEIN 1 ISOFORM X1"/>
    <property type="match status" value="1"/>
</dbReference>
<dbReference type="FunFam" id="1.10.418.10:FF:000059">
    <property type="entry name" value="RIKEN cDNA 6430531B16 gene"/>
    <property type="match status" value="1"/>
</dbReference>
<dbReference type="InterPro" id="IPR010441">
    <property type="entry name" value="CH_2"/>
</dbReference>
<feature type="compositionally biased region" description="Gly residues" evidence="1">
    <location>
        <begin position="262"/>
        <end position="271"/>
    </location>
</feature>
<dbReference type="STRING" id="1344416.A0A139ATM6"/>
<dbReference type="Pfam" id="PF06294">
    <property type="entry name" value="CH_2"/>
    <property type="match status" value="1"/>
</dbReference>